<protein>
    <submittedName>
        <fullName evidence="1">Uncharacterized protein</fullName>
    </submittedName>
</protein>
<evidence type="ECO:0000313" key="2">
    <source>
        <dbReference type="Proteomes" id="UP000195991"/>
    </source>
</evidence>
<accession>A0A1C4BDE1</accession>
<evidence type="ECO:0000313" key="1">
    <source>
        <dbReference type="EMBL" id="SCC04961.1"/>
    </source>
</evidence>
<sequence>MIDLDKKEKPYHVES</sequence>
<dbReference type="Proteomes" id="UP000195991">
    <property type="component" value="Unassembled WGS sequence"/>
</dbReference>
<proteinExistence type="predicted"/>
<name>A0A1C4BDE1_BACTU</name>
<organism evidence="1 2">
    <name type="scientific">Bacillus thuringiensis</name>
    <dbReference type="NCBI Taxonomy" id="1428"/>
    <lineage>
        <taxon>Bacteria</taxon>
        <taxon>Bacillati</taxon>
        <taxon>Bacillota</taxon>
        <taxon>Bacilli</taxon>
        <taxon>Bacillales</taxon>
        <taxon>Bacillaceae</taxon>
        <taxon>Bacillus</taxon>
        <taxon>Bacillus cereus group</taxon>
    </lineage>
</organism>
<dbReference type="EMBL" id="FMBI01000024">
    <property type="protein sequence ID" value="SCC04961.1"/>
    <property type="molecule type" value="Genomic_DNA"/>
</dbReference>
<gene>
    <name evidence="1" type="ORF">BTT61001_01232</name>
</gene>
<reference evidence="1 2" key="1">
    <citation type="submission" date="2016-08" db="EMBL/GenBank/DDBJ databases">
        <authorList>
            <person name="Seilhamer J.J."/>
        </authorList>
    </citation>
    <scope>NUCLEOTIDE SEQUENCE [LARGE SCALE GENOMIC DNA]</scope>
    <source>
        <strain evidence="1 2">IEBC_T61001</strain>
    </source>
</reference>